<organism evidence="2 3">
    <name type="scientific">Hibiscus sabdariffa</name>
    <name type="common">roselle</name>
    <dbReference type="NCBI Taxonomy" id="183260"/>
    <lineage>
        <taxon>Eukaryota</taxon>
        <taxon>Viridiplantae</taxon>
        <taxon>Streptophyta</taxon>
        <taxon>Embryophyta</taxon>
        <taxon>Tracheophyta</taxon>
        <taxon>Spermatophyta</taxon>
        <taxon>Magnoliopsida</taxon>
        <taxon>eudicotyledons</taxon>
        <taxon>Gunneridae</taxon>
        <taxon>Pentapetalae</taxon>
        <taxon>rosids</taxon>
        <taxon>malvids</taxon>
        <taxon>Malvales</taxon>
        <taxon>Malvaceae</taxon>
        <taxon>Malvoideae</taxon>
        <taxon>Hibiscus</taxon>
    </lineage>
</organism>
<protein>
    <submittedName>
        <fullName evidence="2">Uncharacterized protein</fullName>
    </submittedName>
</protein>
<evidence type="ECO:0000313" key="2">
    <source>
        <dbReference type="EMBL" id="KAK8505044.1"/>
    </source>
</evidence>
<dbReference type="EMBL" id="JBBPBM010000131">
    <property type="protein sequence ID" value="KAK8505044.1"/>
    <property type="molecule type" value="Genomic_DNA"/>
</dbReference>
<sequence>MAPPSNDALIAYFEGKLASLATCMALIDSSIASLSTSFDTRISSLEMKIGGVENSLVGFHHEWRTLTHGDGGGGGGGDDDDDDDKSI</sequence>
<comment type="caution">
    <text evidence="2">The sequence shown here is derived from an EMBL/GenBank/DDBJ whole genome shotgun (WGS) entry which is preliminary data.</text>
</comment>
<evidence type="ECO:0000256" key="1">
    <source>
        <dbReference type="SAM" id="MobiDB-lite"/>
    </source>
</evidence>
<evidence type="ECO:0000313" key="3">
    <source>
        <dbReference type="Proteomes" id="UP001472677"/>
    </source>
</evidence>
<name>A0ABR2BD37_9ROSI</name>
<keyword evidence="3" id="KW-1185">Reference proteome</keyword>
<gene>
    <name evidence="2" type="ORF">V6N12_073808</name>
</gene>
<proteinExistence type="predicted"/>
<feature type="compositionally biased region" description="Acidic residues" evidence="1">
    <location>
        <begin position="77"/>
        <end position="87"/>
    </location>
</feature>
<dbReference type="Proteomes" id="UP001472677">
    <property type="component" value="Unassembled WGS sequence"/>
</dbReference>
<accession>A0ABR2BD37</accession>
<reference evidence="2 3" key="1">
    <citation type="journal article" date="2024" name="G3 (Bethesda)">
        <title>Genome assembly of Hibiscus sabdariffa L. provides insights into metabolisms of medicinal natural products.</title>
        <authorList>
            <person name="Kim T."/>
        </authorList>
    </citation>
    <scope>NUCLEOTIDE SEQUENCE [LARGE SCALE GENOMIC DNA]</scope>
    <source>
        <strain evidence="2">TK-2024</strain>
        <tissue evidence="2">Old leaves</tissue>
    </source>
</reference>
<feature type="region of interest" description="Disordered" evidence="1">
    <location>
        <begin position="67"/>
        <end position="87"/>
    </location>
</feature>